<dbReference type="AlphaFoldDB" id="A0A401UEE5"/>
<accession>A0A401UEE5</accession>
<dbReference type="InterPro" id="IPR024131">
    <property type="entry name" value="UPF0489"/>
</dbReference>
<keyword evidence="2" id="KW-1185">Reference proteome</keyword>
<name>A0A401UEE5_9BACT</name>
<comment type="caution">
    <text evidence="1">The sequence shown here is derived from an EMBL/GenBank/DDBJ whole genome shotgun (WGS) entry which is preliminary data.</text>
</comment>
<dbReference type="EMBL" id="BHXQ01000007">
    <property type="protein sequence ID" value="GCC53237.1"/>
    <property type="molecule type" value="Genomic_DNA"/>
</dbReference>
<dbReference type="Proteomes" id="UP000288227">
    <property type="component" value="Unassembled WGS sequence"/>
</dbReference>
<gene>
    <name evidence="1" type="ORF">SanaruYs_34800</name>
</gene>
<organism evidence="1 2">
    <name type="scientific">Chryseotalea sanaruensis</name>
    <dbReference type="NCBI Taxonomy" id="2482724"/>
    <lineage>
        <taxon>Bacteria</taxon>
        <taxon>Pseudomonadati</taxon>
        <taxon>Bacteroidota</taxon>
        <taxon>Cytophagia</taxon>
        <taxon>Cytophagales</taxon>
        <taxon>Chryseotaleaceae</taxon>
        <taxon>Chryseotalea</taxon>
    </lineage>
</organism>
<proteinExistence type="predicted"/>
<sequence length="304" mass="36500">MSINIPIYIVEEHHEAFYVWHYAIKHKLINRTDNTLIHIDEHSDMASPNLDTAIRTVNTDLKRISDFVYRELNIASFIIPSIYQKIFNKVYWIRQKHNKTNQRSINLYVRSFKRNGKKLSSGRMSLLLKSNSERSSVEDDAIKYRFYKQHIYQLGKLGNVVLDIDLDYFSCIQDPLKKEFQIEITEKEYHRFLSSQYHRIRFFDFGKVQVERKGGRFYFILNRMKQNYKSHLKVKRNIIIARLDETIAKIREQKIRPSIITICRSRFSGYTPDDQWEFIEKELLKRLNGLFVKVDIKHISEIIK</sequence>
<protein>
    <submittedName>
        <fullName evidence="1">Uncharacterized protein</fullName>
    </submittedName>
</protein>
<dbReference type="PANTHER" id="PTHR13225">
    <property type="entry name" value="MISEXPRESSION SUPPRESSOR OF RAS 6"/>
    <property type="match status" value="1"/>
</dbReference>
<dbReference type="RefSeq" id="WP_127123890.1">
    <property type="nucleotide sequence ID" value="NZ_BHXQ01000007.1"/>
</dbReference>
<dbReference type="OrthoDB" id="2066753at2"/>
<dbReference type="PANTHER" id="PTHR13225:SF3">
    <property type="entry name" value="UPF0489 PROTEIN C5ORF22"/>
    <property type="match status" value="1"/>
</dbReference>
<reference evidence="1 2" key="1">
    <citation type="submission" date="2018-11" db="EMBL/GenBank/DDBJ databases">
        <title>Chryseotalea sanarue gen. nov., sp., nov., a member of the family Cytophagaceae, isolated from a brackish lake in Hamamatsu Japan.</title>
        <authorList>
            <person name="Maejima Y."/>
            <person name="Iino T."/>
            <person name="Muraguchi Y."/>
            <person name="Fukuda K."/>
            <person name="Ohkuma M."/>
            <person name="Moriuchi R."/>
            <person name="Dohra H."/>
            <person name="Kimbara K."/>
            <person name="Shintani M."/>
        </authorList>
    </citation>
    <scope>NUCLEOTIDE SEQUENCE [LARGE SCALE GENOMIC DNA]</scope>
    <source>
        <strain evidence="1 2">Ys</strain>
    </source>
</reference>
<dbReference type="Pfam" id="PF12640">
    <property type="entry name" value="UPF0489"/>
    <property type="match status" value="1"/>
</dbReference>
<evidence type="ECO:0000313" key="1">
    <source>
        <dbReference type="EMBL" id="GCC53237.1"/>
    </source>
</evidence>
<evidence type="ECO:0000313" key="2">
    <source>
        <dbReference type="Proteomes" id="UP000288227"/>
    </source>
</evidence>